<dbReference type="GeneID" id="54299675"/>
<sequence>MRPGLIGDMDEDEILNEAMIRIFGSDWVDVQLEQREDESDSDKIRRFWSIVDERRPPPPLPGLHNMDTFVNGFNRPTDLGSKEILMARHEFNAWYAIRERFETYRQAVGGLPGLPPTEQMDNIGIYLEMMNARYNRLGIQYRAEFHVLDGVKVIFRR</sequence>
<gene>
    <name evidence="1" type="ORF">K452DRAFT_299055</name>
</gene>
<evidence type="ECO:0000313" key="2">
    <source>
        <dbReference type="Proteomes" id="UP000799438"/>
    </source>
</evidence>
<organism evidence="1 2">
    <name type="scientific">Aplosporella prunicola CBS 121167</name>
    <dbReference type="NCBI Taxonomy" id="1176127"/>
    <lineage>
        <taxon>Eukaryota</taxon>
        <taxon>Fungi</taxon>
        <taxon>Dikarya</taxon>
        <taxon>Ascomycota</taxon>
        <taxon>Pezizomycotina</taxon>
        <taxon>Dothideomycetes</taxon>
        <taxon>Dothideomycetes incertae sedis</taxon>
        <taxon>Botryosphaeriales</taxon>
        <taxon>Aplosporellaceae</taxon>
        <taxon>Aplosporella</taxon>
    </lineage>
</organism>
<dbReference type="RefSeq" id="XP_033396703.1">
    <property type="nucleotide sequence ID" value="XM_033542178.1"/>
</dbReference>
<dbReference type="EMBL" id="ML995488">
    <property type="protein sequence ID" value="KAF2140990.1"/>
    <property type="molecule type" value="Genomic_DNA"/>
</dbReference>
<keyword evidence="2" id="KW-1185">Reference proteome</keyword>
<reference evidence="1" key="1">
    <citation type="journal article" date="2020" name="Stud. Mycol.">
        <title>101 Dothideomycetes genomes: a test case for predicting lifestyles and emergence of pathogens.</title>
        <authorList>
            <person name="Haridas S."/>
            <person name="Albert R."/>
            <person name="Binder M."/>
            <person name="Bloem J."/>
            <person name="Labutti K."/>
            <person name="Salamov A."/>
            <person name="Andreopoulos B."/>
            <person name="Baker S."/>
            <person name="Barry K."/>
            <person name="Bills G."/>
            <person name="Bluhm B."/>
            <person name="Cannon C."/>
            <person name="Castanera R."/>
            <person name="Culley D."/>
            <person name="Daum C."/>
            <person name="Ezra D."/>
            <person name="Gonzalez J."/>
            <person name="Henrissat B."/>
            <person name="Kuo A."/>
            <person name="Liang C."/>
            <person name="Lipzen A."/>
            <person name="Lutzoni F."/>
            <person name="Magnuson J."/>
            <person name="Mondo S."/>
            <person name="Nolan M."/>
            <person name="Ohm R."/>
            <person name="Pangilinan J."/>
            <person name="Park H.-J."/>
            <person name="Ramirez L."/>
            <person name="Alfaro M."/>
            <person name="Sun H."/>
            <person name="Tritt A."/>
            <person name="Yoshinaga Y."/>
            <person name="Zwiers L.-H."/>
            <person name="Turgeon B."/>
            <person name="Goodwin S."/>
            <person name="Spatafora J."/>
            <person name="Crous P."/>
            <person name="Grigoriev I."/>
        </authorList>
    </citation>
    <scope>NUCLEOTIDE SEQUENCE</scope>
    <source>
        <strain evidence="1">CBS 121167</strain>
    </source>
</reference>
<proteinExistence type="predicted"/>
<name>A0A6A6BA93_9PEZI</name>
<evidence type="ECO:0000313" key="1">
    <source>
        <dbReference type="EMBL" id="KAF2140990.1"/>
    </source>
</evidence>
<protein>
    <submittedName>
        <fullName evidence="1">Uncharacterized protein</fullName>
    </submittedName>
</protein>
<dbReference type="Proteomes" id="UP000799438">
    <property type="component" value="Unassembled WGS sequence"/>
</dbReference>
<dbReference type="AlphaFoldDB" id="A0A6A6BA93"/>
<accession>A0A6A6BA93</accession>